<reference evidence="3" key="1">
    <citation type="submission" date="2023-05" db="EMBL/GenBank/DDBJ databases">
        <authorList>
            <person name="Huff M."/>
        </authorList>
    </citation>
    <scope>NUCLEOTIDE SEQUENCE</scope>
</reference>
<evidence type="ECO:0000313" key="4">
    <source>
        <dbReference type="Proteomes" id="UP000834106"/>
    </source>
</evidence>
<protein>
    <submittedName>
        <fullName evidence="3">Uncharacterized protein</fullName>
    </submittedName>
</protein>
<feature type="chain" id="PRO_5042072878" evidence="2">
    <location>
        <begin position="18"/>
        <end position="204"/>
    </location>
</feature>
<proteinExistence type="predicted"/>
<dbReference type="AlphaFoldDB" id="A0AAD2A5N5"/>
<accession>A0AAD2A5N5</accession>
<feature type="compositionally biased region" description="Basic and acidic residues" evidence="1">
    <location>
        <begin position="64"/>
        <end position="96"/>
    </location>
</feature>
<evidence type="ECO:0000256" key="2">
    <source>
        <dbReference type="SAM" id="SignalP"/>
    </source>
</evidence>
<feature type="region of interest" description="Disordered" evidence="1">
    <location>
        <begin position="64"/>
        <end position="110"/>
    </location>
</feature>
<feature type="signal peptide" evidence="2">
    <location>
        <begin position="1"/>
        <end position="17"/>
    </location>
</feature>
<keyword evidence="4" id="KW-1185">Reference proteome</keyword>
<dbReference type="InterPro" id="IPR027417">
    <property type="entry name" value="P-loop_NTPase"/>
</dbReference>
<evidence type="ECO:0000313" key="3">
    <source>
        <dbReference type="EMBL" id="CAI9782045.1"/>
    </source>
</evidence>
<gene>
    <name evidence="3" type="ORF">FPE_LOCUS29475</name>
</gene>
<organism evidence="3 4">
    <name type="scientific">Fraxinus pennsylvanica</name>
    <dbReference type="NCBI Taxonomy" id="56036"/>
    <lineage>
        <taxon>Eukaryota</taxon>
        <taxon>Viridiplantae</taxon>
        <taxon>Streptophyta</taxon>
        <taxon>Embryophyta</taxon>
        <taxon>Tracheophyta</taxon>
        <taxon>Spermatophyta</taxon>
        <taxon>Magnoliopsida</taxon>
        <taxon>eudicotyledons</taxon>
        <taxon>Gunneridae</taxon>
        <taxon>Pentapetalae</taxon>
        <taxon>asterids</taxon>
        <taxon>lamiids</taxon>
        <taxon>Lamiales</taxon>
        <taxon>Oleaceae</taxon>
        <taxon>Oleeae</taxon>
        <taxon>Fraxinus</taxon>
    </lineage>
</organism>
<name>A0AAD2A5N5_9LAMI</name>
<dbReference type="Proteomes" id="UP000834106">
    <property type="component" value="Chromosome 18"/>
</dbReference>
<keyword evidence="2" id="KW-0732">Signal</keyword>
<dbReference type="EMBL" id="OU503053">
    <property type="protein sequence ID" value="CAI9782045.1"/>
    <property type="molecule type" value="Genomic_DNA"/>
</dbReference>
<evidence type="ECO:0000256" key="1">
    <source>
        <dbReference type="SAM" id="MobiDB-lite"/>
    </source>
</evidence>
<sequence length="204" mass="23108">MILRFYVTLLNFLLVDSKREAGGTRDTPGDIHPINGELQTDNCKELNIEVAEFCNELKKLATRETDSAEDVNGKNAEKHLVDHSRDLDNKEKERKPLLQSSQVDALTTRRGQKRGGVVEGLATQLLIDLDGTDQQKGVYVIGATNSLKLCYFYLCQVNEAAMAALEDKWNSRNEVSDAGHGQSKKHTSSRHWREYLHLFQMYRA</sequence>
<dbReference type="Gene3D" id="3.40.50.300">
    <property type="entry name" value="P-loop containing nucleotide triphosphate hydrolases"/>
    <property type="match status" value="1"/>
</dbReference>